<dbReference type="InterPro" id="IPR036638">
    <property type="entry name" value="HLH_DNA-bd_sf"/>
</dbReference>
<dbReference type="InterPro" id="IPR011598">
    <property type="entry name" value="bHLH_dom"/>
</dbReference>
<proteinExistence type="predicted"/>
<reference evidence="4 5" key="1">
    <citation type="submission" date="2016-03" db="EMBL/GenBank/DDBJ databases">
        <authorList>
            <person name="Ploux O."/>
        </authorList>
    </citation>
    <scope>NUCLEOTIDE SEQUENCE [LARGE SCALE GENOMIC DNA]</scope>
    <source>
        <strain evidence="4 5">UAMH 11012</strain>
    </source>
</reference>
<dbReference type="Gene3D" id="4.10.280.10">
    <property type="entry name" value="Helix-loop-helix DNA-binding domain"/>
    <property type="match status" value="1"/>
</dbReference>
<dbReference type="STRING" id="576137.A0A1L7WE03"/>
<dbReference type="EMBL" id="FJOG01000001">
    <property type="protein sequence ID" value="CZR50991.1"/>
    <property type="molecule type" value="Genomic_DNA"/>
</dbReference>
<dbReference type="PROSITE" id="PS50888">
    <property type="entry name" value="BHLH"/>
    <property type="match status" value="1"/>
</dbReference>
<dbReference type="Pfam" id="PF00010">
    <property type="entry name" value="HLH"/>
    <property type="match status" value="1"/>
</dbReference>
<protein>
    <recommendedName>
        <fullName evidence="3">BHLH domain-containing protein</fullName>
    </recommendedName>
</protein>
<feature type="region of interest" description="Disordered" evidence="2">
    <location>
        <begin position="105"/>
        <end position="162"/>
    </location>
</feature>
<dbReference type="Proteomes" id="UP000184330">
    <property type="component" value="Unassembled WGS sequence"/>
</dbReference>
<dbReference type="OrthoDB" id="3529902at2759"/>
<evidence type="ECO:0000313" key="5">
    <source>
        <dbReference type="Proteomes" id="UP000184330"/>
    </source>
</evidence>
<feature type="compositionally biased region" description="Polar residues" evidence="2">
    <location>
        <begin position="129"/>
        <end position="148"/>
    </location>
</feature>
<dbReference type="SMART" id="SM00353">
    <property type="entry name" value="HLH"/>
    <property type="match status" value="1"/>
</dbReference>
<name>A0A1L7WE03_9HELO</name>
<gene>
    <name evidence="4" type="ORF">PAC_00866</name>
</gene>
<dbReference type="SUPFAM" id="SSF47459">
    <property type="entry name" value="HLH, helix-loop-helix DNA-binding domain"/>
    <property type="match status" value="1"/>
</dbReference>
<sequence length="255" mass="28218">METISAYPPLSIAIGNEDSYWQFNWPNHIPYCDPVKPIPAPTCGLRNTALYVERQIASCYSGDSPRSPSLSATVDATDNSCFDAANAFGFSTTSNDTKLGVIVPSNPTSFQNYEDNRQDDNSIDEDGSENVSPSLRTSPQGLISTPRLSNHRHSRSEPAIETSVQRAKRAHTMVERNYRERLNDKIAELGLYLFSGSDTRTKPSKSLIMTKAKARLQELAKRNKELEEEVVGLRQRVAILEHITASKGKARASNG</sequence>
<accession>A0A1L7WE03</accession>
<evidence type="ECO:0000256" key="1">
    <source>
        <dbReference type="SAM" id="Coils"/>
    </source>
</evidence>
<dbReference type="AlphaFoldDB" id="A0A1L7WE03"/>
<feature type="coiled-coil region" evidence="1">
    <location>
        <begin position="209"/>
        <end position="243"/>
    </location>
</feature>
<evidence type="ECO:0000256" key="2">
    <source>
        <dbReference type="SAM" id="MobiDB-lite"/>
    </source>
</evidence>
<keyword evidence="1" id="KW-0175">Coiled coil</keyword>
<feature type="domain" description="BHLH" evidence="3">
    <location>
        <begin position="166"/>
        <end position="219"/>
    </location>
</feature>
<evidence type="ECO:0000313" key="4">
    <source>
        <dbReference type="EMBL" id="CZR50991.1"/>
    </source>
</evidence>
<evidence type="ECO:0000259" key="3">
    <source>
        <dbReference type="PROSITE" id="PS50888"/>
    </source>
</evidence>
<organism evidence="4 5">
    <name type="scientific">Phialocephala subalpina</name>
    <dbReference type="NCBI Taxonomy" id="576137"/>
    <lineage>
        <taxon>Eukaryota</taxon>
        <taxon>Fungi</taxon>
        <taxon>Dikarya</taxon>
        <taxon>Ascomycota</taxon>
        <taxon>Pezizomycotina</taxon>
        <taxon>Leotiomycetes</taxon>
        <taxon>Helotiales</taxon>
        <taxon>Mollisiaceae</taxon>
        <taxon>Phialocephala</taxon>
        <taxon>Phialocephala fortinii species complex</taxon>
    </lineage>
</organism>
<keyword evidence="5" id="KW-1185">Reference proteome</keyword>
<dbReference type="GO" id="GO:0046983">
    <property type="term" value="F:protein dimerization activity"/>
    <property type="evidence" value="ECO:0007669"/>
    <property type="project" value="InterPro"/>
</dbReference>